<evidence type="ECO:0000256" key="1">
    <source>
        <dbReference type="SAM" id="Phobius"/>
    </source>
</evidence>
<accession>A0A643K2E6</accession>
<keyword evidence="1" id="KW-0472">Membrane</keyword>
<feature type="transmembrane region" description="Helical" evidence="1">
    <location>
        <begin position="41"/>
        <end position="73"/>
    </location>
</feature>
<dbReference type="RefSeq" id="WP_151136362.1">
    <property type="nucleotide sequence ID" value="NZ_VZUS01000001.1"/>
</dbReference>
<name>A0A643K2E6_9EURY</name>
<organism evidence="2">
    <name type="scientific">Haloferax sp. CBA1149</name>
    <dbReference type="NCBI Taxonomy" id="2650753"/>
    <lineage>
        <taxon>Archaea</taxon>
        <taxon>Methanobacteriati</taxon>
        <taxon>Methanobacteriota</taxon>
        <taxon>Stenosarchaea group</taxon>
        <taxon>Halobacteria</taxon>
        <taxon>Halobacteriales</taxon>
        <taxon>Haloferacaceae</taxon>
        <taxon>Haloferax</taxon>
    </lineage>
</organism>
<proteinExistence type="predicted"/>
<evidence type="ECO:0000313" key="2">
    <source>
        <dbReference type="EMBL" id="KAB1187566.1"/>
    </source>
</evidence>
<comment type="caution">
    <text evidence="2">The sequence shown here is derived from an EMBL/GenBank/DDBJ whole genome shotgun (WGS) entry which is preliminary data.</text>
</comment>
<keyword evidence="1" id="KW-0812">Transmembrane</keyword>
<gene>
    <name evidence="2" type="ORF">Hfx1149_05790</name>
</gene>
<sequence length="74" mass="7789">MNPNVAHNRRIDAVGRVLGRFVAVVALVLAAQFVVSSPAPIVAIPLLVASWIIGLGLAMFLPFTVVTVIAWVVA</sequence>
<protein>
    <submittedName>
        <fullName evidence="2">Uncharacterized protein</fullName>
    </submittedName>
</protein>
<reference evidence="2" key="1">
    <citation type="submission" date="2019-09" db="EMBL/GenBank/DDBJ databases">
        <title>Genomic analysis of Haloferax sp. CBA1149.</title>
        <authorList>
            <person name="Roh S.W."/>
        </authorList>
    </citation>
    <scope>NUCLEOTIDE SEQUENCE</scope>
    <source>
        <strain evidence="2">CBA1149</strain>
    </source>
</reference>
<feature type="transmembrane region" description="Helical" evidence="1">
    <location>
        <begin position="17"/>
        <end position="35"/>
    </location>
</feature>
<keyword evidence="1" id="KW-1133">Transmembrane helix</keyword>
<dbReference type="EMBL" id="VZUS01000001">
    <property type="protein sequence ID" value="KAB1187566.1"/>
    <property type="molecule type" value="Genomic_DNA"/>
</dbReference>
<dbReference type="AlphaFoldDB" id="A0A643K2E6"/>